<feature type="chain" id="PRO_5046201133" evidence="1">
    <location>
        <begin position="25"/>
        <end position="1399"/>
    </location>
</feature>
<accession>A0ABV5KQ50</accession>
<protein>
    <submittedName>
        <fullName evidence="3">S-layer homology domain-containing protein</fullName>
    </submittedName>
</protein>
<gene>
    <name evidence="3" type="ORF">ACFFSY_13965</name>
</gene>
<organism evidence="3 4">
    <name type="scientific">Paenibacillus aurantiacus</name>
    <dbReference type="NCBI Taxonomy" id="1936118"/>
    <lineage>
        <taxon>Bacteria</taxon>
        <taxon>Bacillati</taxon>
        <taxon>Bacillota</taxon>
        <taxon>Bacilli</taxon>
        <taxon>Bacillales</taxon>
        <taxon>Paenibacillaceae</taxon>
        <taxon>Paenibacillus</taxon>
    </lineage>
</organism>
<evidence type="ECO:0000313" key="3">
    <source>
        <dbReference type="EMBL" id="MFB9327030.1"/>
    </source>
</evidence>
<dbReference type="EMBL" id="JBHMDO010000022">
    <property type="protein sequence ID" value="MFB9327030.1"/>
    <property type="molecule type" value="Genomic_DNA"/>
</dbReference>
<evidence type="ECO:0000259" key="2">
    <source>
        <dbReference type="PROSITE" id="PS51272"/>
    </source>
</evidence>
<dbReference type="InterPro" id="IPR001119">
    <property type="entry name" value="SLH_dom"/>
</dbReference>
<keyword evidence="1" id="KW-0732">Signal</keyword>
<keyword evidence="4" id="KW-1185">Reference proteome</keyword>
<reference evidence="3 4" key="1">
    <citation type="submission" date="2024-09" db="EMBL/GenBank/DDBJ databases">
        <authorList>
            <person name="Sun Q."/>
            <person name="Mori K."/>
        </authorList>
    </citation>
    <scope>NUCLEOTIDE SEQUENCE [LARGE SCALE GENOMIC DNA]</scope>
    <source>
        <strain evidence="3 4">TISTR 2452</strain>
    </source>
</reference>
<evidence type="ECO:0000313" key="4">
    <source>
        <dbReference type="Proteomes" id="UP001589747"/>
    </source>
</evidence>
<name>A0ABV5KQ50_9BACL</name>
<dbReference type="RefSeq" id="WP_377494871.1">
    <property type="nucleotide sequence ID" value="NZ_JBHMDO010000022.1"/>
</dbReference>
<feature type="signal peptide" evidence="1">
    <location>
        <begin position="1"/>
        <end position="24"/>
    </location>
</feature>
<comment type="caution">
    <text evidence="3">The sequence shown here is derived from an EMBL/GenBank/DDBJ whole genome shotgun (WGS) entry which is preliminary data.</text>
</comment>
<dbReference type="PROSITE" id="PS51272">
    <property type="entry name" value="SLH"/>
    <property type="match status" value="3"/>
</dbReference>
<evidence type="ECO:0000256" key="1">
    <source>
        <dbReference type="SAM" id="SignalP"/>
    </source>
</evidence>
<dbReference type="Proteomes" id="UP001589747">
    <property type="component" value="Unassembled WGS sequence"/>
</dbReference>
<sequence length="1399" mass="153591">MFKKLGLWLMLFSLVIQLLPPGSVNDVATAASANFNFTGESTTIGSPRTVTDERITLTGTISNVEASSISYSVYQIVDPTEKTDPPNKREGLTSNVYIDGTSIKVYNVQLFPGLNKITFQGTKSGGQVSSSIYVEYRNSPILYNLTATLLGTSFPLTEDKSTIVYSTASKGRSTVDISITGNAPNASAISVTVNGNTKSFTVNAANGSTFAASPITLQKGKNVVTFKVNNGTQVLTSTRNITFYNGSVTYSDININEIAGSDINQTADLATSPTLNVDGESKYTVTGKVIVPNNYNSDTKKPDPDPDGAGIASLVAGTLKNTTNAKTVTSTTVTQALTSGVNDNDAYFVFDFTMSVDKIDSDNDQRLHFNEEFSVQFGATNPLTVLTEYSNTYRFKLINNTDPFIKEINYLPGYKTGGSLSGITGLTLDGSKIYGLPLAVEVVFGNYSASTEVSLTKIANLYGGSKSLVADTDYTEVLPNESEKYVTKDGVTYKRRIFVFTKMPYEGTQTLTATIKKDDTSSAPTSSASATLNMLYGPFVNYKNLYDGLIINDNTVAGPAKRRDDIISGILKNFEGEFSNINDTSEIRYEPTSTGKKLPQTVFFYINNVQIPLEMMDENGDGNANDDARHFIMNADKKMQTGEVDDDGKLIEKSLSQIAFDALINGENTIRIVFQGTKSYYDKTVKVNIVPNNLPKIPVDDTGIFPFTYATADTVDVMPTINDTNFKLTNGVYTTKQANMNIYGTFDFIDLGEYGGALDSDEVARVKKAIDDLTLNEIRPSDYLLKITSTSLKAGIEWNLTYPLQVMNGTQKLGTINALDPNKTAPKGYDPNLIVRYDMKSQTFSFVLKGQDLNADGSSSVYLFSVYNSGEYGPKASYRVEVDPTVLPYTIERPMLPQEAIINKNYVEVIITANGADSVVINKINAKKTGYDMDNDGNIDKPNSFRATVTGLKAGVNKISFTIKNANDSVSDTIEVTYQPTNIPGAAYMEDMKSSHKVFDGTLSLTFAKGTSLIRTDYDSTNKLKNQIYTGHKLLFGIANPKDGVLDRREYDVWPANFSQLIENYGTRFDVSFPTRFGKASPVYWIDAGLADNLSTAAYDPVTTGVDPYQFPTSPIPTYDLRPDDRELVTSKQGKLTLSFDPNIRDSVGTLVTVYHYDVKNKFWINVGGVVDTGKNTITVPFEQFGYYVVGKLSYSYSDVSNHPYARNYMEAIYSKGLMNASNYDDFGADMYATRGEFARMIVRMLDIPLNYKGNLHFDDVAPITNVDALWDYRYIETAAREGIIRGTQPRTFEPNNSLTRGEAAVILARALDLKLDTDSTKIDKALQKAFKDYSNISYYSRSSVVAIAKKGYIKGSPVDASDLTKGYVFESQSYLLRSDAAIIVGKVMADLKKLPKIN</sequence>
<proteinExistence type="predicted"/>
<feature type="domain" description="SLH" evidence="2">
    <location>
        <begin position="1328"/>
        <end position="1399"/>
    </location>
</feature>
<dbReference type="Pfam" id="PF00395">
    <property type="entry name" value="SLH"/>
    <property type="match status" value="2"/>
</dbReference>
<feature type="domain" description="SLH" evidence="2">
    <location>
        <begin position="1193"/>
        <end position="1256"/>
    </location>
</feature>
<feature type="domain" description="SLH" evidence="2">
    <location>
        <begin position="1259"/>
        <end position="1322"/>
    </location>
</feature>